<gene>
    <name evidence="1" type="ORF">S03H2_45913</name>
</gene>
<dbReference type="AlphaFoldDB" id="X1J849"/>
<evidence type="ECO:0000313" key="1">
    <source>
        <dbReference type="EMBL" id="GAH74514.1"/>
    </source>
</evidence>
<protein>
    <submittedName>
        <fullName evidence="1">Uncharacterized protein</fullName>
    </submittedName>
</protein>
<organism evidence="1">
    <name type="scientific">marine sediment metagenome</name>
    <dbReference type="NCBI Taxonomy" id="412755"/>
    <lineage>
        <taxon>unclassified sequences</taxon>
        <taxon>metagenomes</taxon>
        <taxon>ecological metagenomes</taxon>
    </lineage>
</organism>
<sequence>MKLAIFFLIIGVIGFGSMIICNAVEIQKRPTTEEVKAMIKGNTTSIFDKQTAGRLESCLYTLIEIEHIQITKPQLWRLKLWKLRRRLEIHLKWLAEREEQRQEMARDKFEEER</sequence>
<accession>X1J849</accession>
<comment type="caution">
    <text evidence="1">The sequence shown here is derived from an EMBL/GenBank/DDBJ whole genome shotgun (WGS) entry which is preliminary data.</text>
</comment>
<proteinExistence type="predicted"/>
<reference evidence="1" key="1">
    <citation type="journal article" date="2014" name="Front. Microbiol.">
        <title>High frequency of phylogenetically diverse reductive dehalogenase-homologous genes in deep subseafloor sedimentary metagenomes.</title>
        <authorList>
            <person name="Kawai M."/>
            <person name="Futagami T."/>
            <person name="Toyoda A."/>
            <person name="Takaki Y."/>
            <person name="Nishi S."/>
            <person name="Hori S."/>
            <person name="Arai W."/>
            <person name="Tsubouchi T."/>
            <person name="Morono Y."/>
            <person name="Uchiyama I."/>
            <person name="Ito T."/>
            <person name="Fujiyama A."/>
            <person name="Inagaki F."/>
            <person name="Takami H."/>
        </authorList>
    </citation>
    <scope>NUCLEOTIDE SEQUENCE</scope>
    <source>
        <strain evidence="1">Expedition CK06-06</strain>
    </source>
</reference>
<name>X1J849_9ZZZZ</name>
<dbReference type="EMBL" id="BARU01028791">
    <property type="protein sequence ID" value="GAH74514.1"/>
    <property type="molecule type" value="Genomic_DNA"/>
</dbReference>